<dbReference type="RefSeq" id="WP_147781724.1">
    <property type="nucleotide sequence ID" value="NZ_VRMG01000002.1"/>
</dbReference>
<keyword evidence="1" id="KW-0812">Transmembrane</keyword>
<evidence type="ECO:0000313" key="3">
    <source>
        <dbReference type="Proteomes" id="UP000321379"/>
    </source>
</evidence>
<sequence>MTTPESDAVRLGPNDVVRFLLELFALFSLGYWGYLAWPFPWPGVLFMIGVPLFAAVVWALFRSPKAVVPLDPVGRALVEILVFGSAAAAWFMLGLPLIGAGFAVVAVISGVINGRSELTKGDNE</sequence>
<feature type="transmembrane region" description="Helical" evidence="1">
    <location>
        <begin position="43"/>
        <end position="61"/>
    </location>
</feature>
<comment type="caution">
    <text evidence="2">The sequence shown here is derived from an EMBL/GenBank/DDBJ whole genome shotgun (WGS) entry which is preliminary data.</text>
</comment>
<name>A0A5C8UW91_9MICO</name>
<feature type="transmembrane region" description="Helical" evidence="1">
    <location>
        <begin position="19"/>
        <end position="37"/>
    </location>
</feature>
<feature type="transmembrane region" description="Helical" evidence="1">
    <location>
        <begin position="97"/>
        <end position="114"/>
    </location>
</feature>
<organism evidence="2 3">
    <name type="scientific">Lacisediminihabitans profunda</name>
    <dbReference type="NCBI Taxonomy" id="2594790"/>
    <lineage>
        <taxon>Bacteria</taxon>
        <taxon>Bacillati</taxon>
        <taxon>Actinomycetota</taxon>
        <taxon>Actinomycetes</taxon>
        <taxon>Micrococcales</taxon>
        <taxon>Microbacteriaceae</taxon>
        <taxon>Lacisediminihabitans</taxon>
    </lineage>
</organism>
<keyword evidence="1" id="KW-1133">Transmembrane helix</keyword>
<dbReference type="Proteomes" id="UP000321379">
    <property type="component" value="Unassembled WGS sequence"/>
</dbReference>
<protein>
    <submittedName>
        <fullName evidence="2">DUF2568 domain-containing protein</fullName>
    </submittedName>
</protein>
<evidence type="ECO:0000313" key="2">
    <source>
        <dbReference type="EMBL" id="TXN32627.1"/>
    </source>
</evidence>
<dbReference type="InterPro" id="IPR021214">
    <property type="entry name" value="DUF2568"/>
</dbReference>
<gene>
    <name evidence="2" type="ORF">FVP33_00685</name>
</gene>
<keyword evidence="3" id="KW-1185">Reference proteome</keyword>
<keyword evidence="1" id="KW-0472">Membrane</keyword>
<dbReference type="Pfam" id="PF10823">
    <property type="entry name" value="DUF2568"/>
    <property type="match status" value="1"/>
</dbReference>
<reference evidence="2 3" key="1">
    <citation type="submission" date="2019-08" db="EMBL/GenBank/DDBJ databases">
        <title>Bacterial whole genome sequence for Glaciihabitans sp. CHu50b-6-2.</title>
        <authorList>
            <person name="Jin L."/>
        </authorList>
    </citation>
    <scope>NUCLEOTIDE SEQUENCE [LARGE SCALE GENOMIC DNA]</scope>
    <source>
        <strain evidence="2 3">CHu50b-6-2</strain>
    </source>
</reference>
<proteinExistence type="predicted"/>
<dbReference type="AlphaFoldDB" id="A0A5C8UW91"/>
<accession>A0A5C8UW91</accession>
<evidence type="ECO:0000256" key="1">
    <source>
        <dbReference type="SAM" id="Phobius"/>
    </source>
</evidence>
<dbReference type="EMBL" id="VRMG01000002">
    <property type="protein sequence ID" value="TXN32627.1"/>
    <property type="molecule type" value="Genomic_DNA"/>
</dbReference>